<sequence>MGHGALGMGIGGVAEFEYEIQKSTLVNCYSGATGARHHLLPCGFRVSGTSLLTRPTQWLLCVS</sequence>
<protein>
    <submittedName>
        <fullName evidence="1">Uncharacterized protein</fullName>
    </submittedName>
</protein>
<name>A0ABR8K4Z6_9NOSO</name>
<accession>A0ABR8K4Z6</accession>
<gene>
    <name evidence="1" type="ORF">H6H03_11535</name>
</gene>
<comment type="caution">
    <text evidence="1">The sequence shown here is derived from an EMBL/GenBank/DDBJ whole genome shotgun (WGS) entry which is preliminary data.</text>
</comment>
<evidence type="ECO:0000313" key="1">
    <source>
        <dbReference type="EMBL" id="MBD2734537.1"/>
    </source>
</evidence>
<dbReference type="EMBL" id="JACJTU010000009">
    <property type="protein sequence ID" value="MBD2734537.1"/>
    <property type="molecule type" value="Genomic_DNA"/>
</dbReference>
<evidence type="ECO:0000313" key="2">
    <source>
        <dbReference type="Proteomes" id="UP000637383"/>
    </source>
</evidence>
<proteinExistence type="predicted"/>
<keyword evidence="2" id="KW-1185">Reference proteome</keyword>
<dbReference type="Proteomes" id="UP000637383">
    <property type="component" value="Unassembled WGS sequence"/>
</dbReference>
<reference evidence="1 2" key="1">
    <citation type="journal article" date="2020" name="ISME J.">
        <title>Comparative genomics reveals insights into cyanobacterial evolution and habitat adaptation.</title>
        <authorList>
            <person name="Chen M.Y."/>
            <person name="Teng W.K."/>
            <person name="Zhao L."/>
            <person name="Hu C.X."/>
            <person name="Zhou Y.K."/>
            <person name="Han B.P."/>
            <person name="Song L.R."/>
            <person name="Shu W.S."/>
        </authorList>
    </citation>
    <scope>NUCLEOTIDE SEQUENCE [LARGE SCALE GENOMIC DNA]</scope>
    <source>
        <strain evidence="1 2">FACHB-159</strain>
    </source>
</reference>
<organism evidence="1 2">
    <name type="scientific">Nostoc paludosum FACHB-159</name>
    <dbReference type="NCBI Taxonomy" id="2692908"/>
    <lineage>
        <taxon>Bacteria</taxon>
        <taxon>Bacillati</taxon>
        <taxon>Cyanobacteriota</taxon>
        <taxon>Cyanophyceae</taxon>
        <taxon>Nostocales</taxon>
        <taxon>Nostocaceae</taxon>
        <taxon>Nostoc</taxon>
    </lineage>
</organism>